<comment type="function">
    <text evidence="6">Catalyzes the GTP-dependent ribosomal translocation step during translation elongation. During this step, the ribosome changes from the pre-translocational (PRE) to the post-translocational (POST) state as the newly formed A-site-bound peptidyl-tRNA and P-site-bound deacylated tRNA move to the P and E sites, respectively. Catalyzes the coordinated movement of the two tRNA molecules, the mRNA and conformational changes in the ribosome.</text>
</comment>
<dbReference type="SMART" id="SM00889">
    <property type="entry name" value="EFG_IV"/>
    <property type="match status" value="1"/>
</dbReference>
<dbReference type="OrthoDB" id="2605300at2"/>
<dbReference type="InterPro" id="IPR014721">
    <property type="entry name" value="Ribsml_uS5_D2-typ_fold_subgr"/>
</dbReference>
<protein>
    <recommendedName>
        <fullName evidence="1">Elongation factor G</fullName>
    </recommendedName>
</protein>
<dbReference type="PROSITE" id="PS51722">
    <property type="entry name" value="G_TR_2"/>
    <property type="match status" value="1"/>
</dbReference>
<keyword evidence="2" id="KW-0547">Nucleotide-binding</keyword>
<dbReference type="Gene3D" id="2.40.30.10">
    <property type="entry name" value="Translation factors"/>
    <property type="match status" value="1"/>
</dbReference>
<name>A0A1I4UBZ8_9HYPH</name>
<dbReference type="SUPFAM" id="SSF52540">
    <property type="entry name" value="P-loop containing nucleoside triphosphate hydrolases"/>
    <property type="match status" value="1"/>
</dbReference>
<dbReference type="AlphaFoldDB" id="A0A1I4UBZ8"/>
<dbReference type="CDD" id="cd01342">
    <property type="entry name" value="Translation_Factor_II_like"/>
    <property type="match status" value="1"/>
</dbReference>
<evidence type="ECO:0000256" key="5">
    <source>
        <dbReference type="ARBA" id="ARBA00023134"/>
    </source>
</evidence>
<dbReference type="InterPro" id="IPR020568">
    <property type="entry name" value="Ribosomal_Su5_D2-typ_SF"/>
</dbReference>
<dbReference type="InterPro" id="IPR027417">
    <property type="entry name" value="P-loop_NTPase"/>
</dbReference>
<comment type="caution">
    <text evidence="9">The sequence shown here is derived from an EMBL/GenBank/DDBJ whole genome shotgun (WGS) entry which is preliminary data.</text>
</comment>
<dbReference type="SUPFAM" id="SSF54211">
    <property type="entry name" value="Ribosomal protein S5 domain 2-like"/>
    <property type="match status" value="1"/>
</dbReference>
<feature type="region of interest" description="Disordered" evidence="7">
    <location>
        <begin position="374"/>
        <end position="393"/>
    </location>
</feature>
<dbReference type="Pfam" id="PF00009">
    <property type="entry name" value="GTP_EFTU"/>
    <property type="match status" value="1"/>
</dbReference>
<dbReference type="Pfam" id="PF03764">
    <property type="entry name" value="EFG_IV"/>
    <property type="match status" value="1"/>
</dbReference>
<dbReference type="CDD" id="cd03713">
    <property type="entry name" value="EFG_mtEFG_C"/>
    <property type="match status" value="1"/>
</dbReference>
<keyword evidence="10" id="KW-1185">Reference proteome</keyword>
<dbReference type="SUPFAM" id="SSF54980">
    <property type="entry name" value="EF-G C-terminal domain-like"/>
    <property type="match status" value="2"/>
</dbReference>
<dbReference type="GO" id="GO:0005525">
    <property type="term" value="F:GTP binding"/>
    <property type="evidence" value="ECO:0007669"/>
    <property type="project" value="UniProtKB-KW"/>
</dbReference>
<keyword evidence="4" id="KW-0648">Protein biosynthesis</keyword>
<accession>A0A1I4UBZ8</accession>
<dbReference type="InterPro" id="IPR009022">
    <property type="entry name" value="EFG_III"/>
</dbReference>
<organism evidence="9 10">
    <name type="scientific">Pleomorphomonas diazotrophica</name>
    <dbReference type="NCBI Taxonomy" id="1166257"/>
    <lineage>
        <taxon>Bacteria</taxon>
        <taxon>Pseudomonadati</taxon>
        <taxon>Pseudomonadota</taxon>
        <taxon>Alphaproteobacteria</taxon>
        <taxon>Hyphomicrobiales</taxon>
        <taxon>Pleomorphomonadaceae</taxon>
        <taxon>Pleomorphomonas</taxon>
    </lineage>
</organism>
<dbReference type="Gene3D" id="3.30.70.870">
    <property type="entry name" value="Elongation Factor G (Translational Gtpase), domain 3"/>
    <property type="match status" value="1"/>
</dbReference>
<dbReference type="InterPro" id="IPR005517">
    <property type="entry name" value="Transl_elong_EFG/EF2_IV"/>
</dbReference>
<dbReference type="PANTHER" id="PTHR43261:SF7">
    <property type="entry name" value="ELONGATION FACTOR G-LIKE PROTEIN"/>
    <property type="match status" value="1"/>
</dbReference>
<dbReference type="InterPro" id="IPR009000">
    <property type="entry name" value="Transl_B-barrel_sf"/>
</dbReference>
<gene>
    <name evidence="9" type="ORF">CXZ10_00925</name>
</gene>
<dbReference type="InterPro" id="IPR005225">
    <property type="entry name" value="Small_GTP-bd"/>
</dbReference>
<dbReference type="CDD" id="cd01434">
    <property type="entry name" value="EFG_mtEFG1_IV"/>
    <property type="match status" value="1"/>
</dbReference>
<dbReference type="InterPro" id="IPR041095">
    <property type="entry name" value="EFG_II"/>
</dbReference>
<dbReference type="RefSeq" id="WP_101287072.1">
    <property type="nucleotide sequence ID" value="NZ_FOUQ01000007.1"/>
</dbReference>
<feature type="domain" description="Tr-type G" evidence="8">
    <location>
        <begin position="14"/>
        <end position="312"/>
    </location>
</feature>
<dbReference type="NCBIfam" id="TIGR00231">
    <property type="entry name" value="small_GTP"/>
    <property type="match status" value="1"/>
</dbReference>
<evidence type="ECO:0000313" key="10">
    <source>
        <dbReference type="Proteomes" id="UP000233491"/>
    </source>
</evidence>
<sequence>MSEQTGTSASGRAAGPRCVAIVGPHGSGKTTLLEAILERTGAIPKAGNVAAGSSVGDRSKEARAHGMGIDLNAADAEFLGDRYTFLDCPGFVEFAFEMQPVLAVADVAVVVCEADEKKIPALQLVLRQLEVAGVPHMLFVNKIDKADATLRDTLKLMQSASTMPLVLRQIPIWKEGAAIGTIELALERALVYREHAESQEVPIPSDHQADELAARYEMLERLADYDDELMEELLSDVAPDRSQIFQDLRKEMRSGQITPVFIGSAERGNGITRLLKALRHDAAGIEETRARLGLAAGAETIVQVAKTVQTSHAGKLSIVRVLSGKLTDGLALTAADGRVGRVSGLYALGTGTPAKMSDAGAGAVVGIGKVDPAETGSTLSSGKAPPKELAPLAPPSPVISMVVAPKEAKDDVKLSTALSRLAEEDPSLVVVQDADTAETRIEGQGEMHLRVQLERLQNRFGVAVVTRDPIIPYRETIKSSTTVRGRHKKQSGGHGQFGDCVLTIEPQERGKGFAFAEVVTGGAVPKNFFPAIEEGVVDSLKRGALGFPLVDVKVTLSDGSFHPVDSSDMAFKTAAGIGMREGLPQCSPVLLEPILKVKFYGPSEFTARINQIVTGRRGQLLGFDGREGWQGWDVTEALIPQAEMGMLIVELRSATAGVGTFEAAFDHLQEITGPVAQKVVDKRKGELAAA</sequence>
<dbReference type="EMBL" id="PJNW01000001">
    <property type="protein sequence ID" value="PKR91307.1"/>
    <property type="molecule type" value="Genomic_DNA"/>
</dbReference>
<dbReference type="InterPro" id="IPR035649">
    <property type="entry name" value="EFG_V"/>
</dbReference>
<dbReference type="Gene3D" id="3.30.230.10">
    <property type="match status" value="1"/>
</dbReference>
<dbReference type="Gene3D" id="3.40.50.300">
    <property type="entry name" value="P-loop containing nucleotide triphosphate hydrolases"/>
    <property type="match status" value="1"/>
</dbReference>
<proteinExistence type="predicted"/>
<dbReference type="Pfam" id="PF00679">
    <property type="entry name" value="EFG_C"/>
    <property type="match status" value="1"/>
</dbReference>
<keyword evidence="5" id="KW-0342">GTP-binding</keyword>
<evidence type="ECO:0000256" key="4">
    <source>
        <dbReference type="ARBA" id="ARBA00022917"/>
    </source>
</evidence>
<dbReference type="SUPFAM" id="SSF50447">
    <property type="entry name" value="Translation proteins"/>
    <property type="match status" value="1"/>
</dbReference>
<dbReference type="Pfam" id="PF14492">
    <property type="entry name" value="EFG_III"/>
    <property type="match status" value="1"/>
</dbReference>
<evidence type="ECO:0000256" key="7">
    <source>
        <dbReference type="SAM" id="MobiDB-lite"/>
    </source>
</evidence>
<reference evidence="9 10" key="1">
    <citation type="submission" date="2017-12" db="EMBL/GenBank/DDBJ databases">
        <title>Anaerobic carbon monoxide metabolism by Pleomorphomonas carboxyditropha sp. nov., a new mesophilic hydrogenogenic carboxidotroph.</title>
        <authorList>
            <person name="Esquivel-Elizondo S."/>
            <person name="Krajmalnik-Brown R."/>
        </authorList>
    </citation>
    <scope>NUCLEOTIDE SEQUENCE [LARGE SCALE GENOMIC DNA]</scope>
    <source>
        <strain evidence="9 10">R5-392</strain>
    </source>
</reference>
<evidence type="ECO:0000256" key="2">
    <source>
        <dbReference type="ARBA" id="ARBA00022741"/>
    </source>
</evidence>
<keyword evidence="3 9" id="KW-0251">Elongation factor</keyword>
<dbReference type="Gene3D" id="3.30.70.240">
    <property type="match status" value="1"/>
</dbReference>
<evidence type="ECO:0000313" key="9">
    <source>
        <dbReference type="EMBL" id="PKR91307.1"/>
    </source>
</evidence>
<evidence type="ECO:0000256" key="1">
    <source>
        <dbReference type="ARBA" id="ARBA00017872"/>
    </source>
</evidence>
<dbReference type="InterPro" id="IPR000640">
    <property type="entry name" value="EFG_V-like"/>
</dbReference>
<evidence type="ECO:0000256" key="6">
    <source>
        <dbReference type="ARBA" id="ARBA00024731"/>
    </source>
</evidence>
<dbReference type="InterPro" id="IPR035647">
    <property type="entry name" value="EFG_III/V"/>
</dbReference>
<dbReference type="InterPro" id="IPR047872">
    <property type="entry name" value="EFG_IV"/>
</dbReference>
<dbReference type="GO" id="GO:0032790">
    <property type="term" value="P:ribosome disassembly"/>
    <property type="evidence" value="ECO:0007669"/>
    <property type="project" value="TreeGrafter"/>
</dbReference>
<dbReference type="CDD" id="cd16262">
    <property type="entry name" value="EFG_III"/>
    <property type="match status" value="1"/>
</dbReference>
<dbReference type="PANTHER" id="PTHR43261">
    <property type="entry name" value="TRANSLATION ELONGATION FACTOR G-RELATED"/>
    <property type="match status" value="1"/>
</dbReference>
<dbReference type="SMART" id="SM00838">
    <property type="entry name" value="EFG_C"/>
    <property type="match status" value="1"/>
</dbReference>
<evidence type="ECO:0000256" key="3">
    <source>
        <dbReference type="ARBA" id="ARBA00022768"/>
    </source>
</evidence>
<dbReference type="Proteomes" id="UP000233491">
    <property type="component" value="Unassembled WGS sequence"/>
</dbReference>
<dbReference type="InterPro" id="IPR000795">
    <property type="entry name" value="T_Tr_GTP-bd_dom"/>
</dbReference>
<dbReference type="GO" id="GO:0003746">
    <property type="term" value="F:translation elongation factor activity"/>
    <property type="evidence" value="ECO:0007669"/>
    <property type="project" value="UniProtKB-KW"/>
</dbReference>
<dbReference type="GO" id="GO:0003924">
    <property type="term" value="F:GTPase activity"/>
    <property type="evidence" value="ECO:0007669"/>
    <property type="project" value="InterPro"/>
</dbReference>
<evidence type="ECO:0000259" key="8">
    <source>
        <dbReference type="PROSITE" id="PS51722"/>
    </source>
</evidence>
<dbReference type="NCBIfam" id="NF009379">
    <property type="entry name" value="PRK12740.1-3"/>
    <property type="match status" value="1"/>
</dbReference>
<dbReference type="GO" id="GO:0097216">
    <property type="term" value="F:guanosine tetraphosphate binding"/>
    <property type="evidence" value="ECO:0007669"/>
    <property type="project" value="UniProtKB-ARBA"/>
</dbReference>